<evidence type="ECO:0000256" key="1">
    <source>
        <dbReference type="ARBA" id="ARBA00010790"/>
    </source>
</evidence>
<sequence>MELDFQYMIGYLKESRKRANLRVVDMSIPPNVPSGHTMVPSILIGEKAADMIKEYWAKNRDDYNYNDKISLV</sequence>
<dbReference type="InterPro" id="IPR012132">
    <property type="entry name" value="GMC_OxRdtase"/>
</dbReference>
<dbReference type="GO" id="GO:0050660">
    <property type="term" value="F:flavin adenine dinucleotide binding"/>
    <property type="evidence" value="ECO:0007669"/>
    <property type="project" value="InterPro"/>
</dbReference>
<dbReference type="AlphaFoldDB" id="T1J978"/>
<dbReference type="STRING" id="126957.T1J978"/>
<dbReference type="EnsemblMetazoa" id="SMAR010269-RA">
    <property type="protein sequence ID" value="SMAR010269-PA"/>
    <property type="gene ID" value="SMAR010269"/>
</dbReference>
<dbReference type="SUPFAM" id="SSF51905">
    <property type="entry name" value="FAD/NAD(P)-binding domain"/>
    <property type="match status" value="1"/>
</dbReference>
<accession>T1J978</accession>
<dbReference type="PANTHER" id="PTHR11552:SF227">
    <property type="entry name" value="GLUCOSE DEHYDROGENASE [FAD, QUINONE]-LIKE PROTEIN"/>
    <property type="match status" value="1"/>
</dbReference>
<evidence type="ECO:0000313" key="3">
    <source>
        <dbReference type="Proteomes" id="UP000014500"/>
    </source>
</evidence>
<dbReference type="Proteomes" id="UP000014500">
    <property type="component" value="Unassembled WGS sequence"/>
</dbReference>
<name>T1J978_STRMM</name>
<reference evidence="3" key="1">
    <citation type="submission" date="2011-05" db="EMBL/GenBank/DDBJ databases">
        <authorList>
            <person name="Richards S.R."/>
            <person name="Qu J."/>
            <person name="Jiang H."/>
            <person name="Jhangiani S.N."/>
            <person name="Agravi P."/>
            <person name="Goodspeed R."/>
            <person name="Gross S."/>
            <person name="Mandapat C."/>
            <person name="Jackson L."/>
            <person name="Mathew T."/>
            <person name="Pu L."/>
            <person name="Thornton R."/>
            <person name="Saada N."/>
            <person name="Wilczek-Boney K.B."/>
            <person name="Lee S."/>
            <person name="Kovar C."/>
            <person name="Wu Y."/>
            <person name="Scherer S.E."/>
            <person name="Worley K.C."/>
            <person name="Muzny D.M."/>
            <person name="Gibbs R."/>
        </authorList>
    </citation>
    <scope>NUCLEOTIDE SEQUENCE</scope>
    <source>
        <strain evidence="3">Brora</strain>
    </source>
</reference>
<dbReference type="EMBL" id="JH431970">
    <property type="status" value="NOT_ANNOTATED_CDS"/>
    <property type="molecule type" value="Genomic_DNA"/>
</dbReference>
<protein>
    <submittedName>
        <fullName evidence="2">Uncharacterized protein</fullName>
    </submittedName>
</protein>
<comment type="similarity">
    <text evidence="1">Belongs to the GMC oxidoreductase family.</text>
</comment>
<dbReference type="PANTHER" id="PTHR11552">
    <property type="entry name" value="GLUCOSE-METHANOL-CHOLINE GMC OXIDOREDUCTASE"/>
    <property type="match status" value="1"/>
</dbReference>
<keyword evidence="3" id="KW-1185">Reference proteome</keyword>
<reference evidence="2" key="2">
    <citation type="submission" date="2015-02" db="UniProtKB">
        <authorList>
            <consortium name="EnsemblMetazoa"/>
        </authorList>
    </citation>
    <scope>IDENTIFICATION</scope>
</reference>
<dbReference type="Gene3D" id="3.50.50.60">
    <property type="entry name" value="FAD/NAD(P)-binding domain"/>
    <property type="match status" value="1"/>
</dbReference>
<dbReference type="InterPro" id="IPR036188">
    <property type="entry name" value="FAD/NAD-bd_sf"/>
</dbReference>
<proteinExistence type="inferred from homology"/>
<dbReference type="GO" id="GO:0016491">
    <property type="term" value="F:oxidoreductase activity"/>
    <property type="evidence" value="ECO:0007669"/>
    <property type="project" value="TreeGrafter"/>
</dbReference>
<organism evidence="2 3">
    <name type="scientific">Strigamia maritima</name>
    <name type="common">European centipede</name>
    <name type="synonym">Geophilus maritimus</name>
    <dbReference type="NCBI Taxonomy" id="126957"/>
    <lineage>
        <taxon>Eukaryota</taxon>
        <taxon>Metazoa</taxon>
        <taxon>Ecdysozoa</taxon>
        <taxon>Arthropoda</taxon>
        <taxon>Myriapoda</taxon>
        <taxon>Chilopoda</taxon>
        <taxon>Pleurostigmophora</taxon>
        <taxon>Geophilomorpha</taxon>
        <taxon>Linotaeniidae</taxon>
        <taxon>Strigamia</taxon>
    </lineage>
</organism>
<dbReference type="HOGENOM" id="CLU_2725410_0_0_1"/>
<evidence type="ECO:0000313" key="2">
    <source>
        <dbReference type="EnsemblMetazoa" id="SMAR010269-PA"/>
    </source>
</evidence>
<dbReference type="PhylomeDB" id="T1J978"/>